<protein>
    <submittedName>
        <fullName evidence="1">Uncharacterized protein</fullName>
    </submittedName>
</protein>
<dbReference type="KEGG" id="proe:H9L23_13440"/>
<organism evidence="1 2">
    <name type="scientific">Pedobacter roseus</name>
    <dbReference type="NCBI Taxonomy" id="336820"/>
    <lineage>
        <taxon>Bacteria</taxon>
        <taxon>Pseudomonadati</taxon>
        <taxon>Bacteroidota</taxon>
        <taxon>Sphingobacteriia</taxon>
        <taxon>Sphingobacteriales</taxon>
        <taxon>Sphingobacteriaceae</taxon>
        <taxon>Pedobacter</taxon>
    </lineage>
</organism>
<keyword evidence="2" id="KW-1185">Reference proteome</keyword>
<gene>
    <name evidence="1" type="ORF">H9L23_13440</name>
</gene>
<dbReference type="Proteomes" id="UP000515806">
    <property type="component" value="Chromosome"/>
</dbReference>
<sequence length="114" mass="13423">MSDLLTYINDYNGEYVELEGKYKSGFEESALYDKSNFDDNDTKRALWVNFDDFIIRCPLISSRTKLDLFSREKSYRNMINKTVILHGRIDINQKGHLSMYRASLKDITLVVIKR</sequence>
<reference evidence="1 2" key="1">
    <citation type="submission" date="2020-08" db="EMBL/GenBank/DDBJ databases">
        <title>Genome sequence of Pedobacter roseus KACC 11594T.</title>
        <authorList>
            <person name="Hyun D.-W."/>
            <person name="Bae J.-W."/>
        </authorList>
    </citation>
    <scope>NUCLEOTIDE SEQUENCE [LARGE SCALE GENOMIC DNA]</scope>
    <source>
        <strain evidence="1 2">KACC 11594</strain>
    </source>
</reference>
<accession>A0A7G9Q9Y6</accession>
<dbReference type="EMBL" id="CP060723">
    <property type="protein sequence ID" value="QNN40161.1"/>
    <property type="molecule type" value="Genomic_DNA"/>
</dbReference>
<dbReference type="AlphaFoldDB" id="A0A7G9Q9Y6"/>
<proteinExistence type="predicted"/>
<evidence type="ECO:0000313" key="1">
    <source>
        <dbReference type="EMBL" id="QNN40161.1"/>
    </source>
</evidence>
<evidence type="ECO:0000313" key="2">
    <source>
        <dbReference type="Proteomes" id="UP000515806"/>
    </source>
</evidence>
<name>A0A7G9Q9Y6_9SPHI</name>
<dbReference type="RefSeq" id="WP_187590902.1">
    <property type="nucleotide sequence ID" value="NZ_CP060723.1"/>
</dbReference>